<feature type="region of interest" description="Disordered" evidence="1">
    <location>
        <begin position="104"/>
        <end position="177"/>
    </location>
</feature>
<proteinExistence type="predicted"/>
<dbReference type="Gene3D" id="3.30.930.10">
    <property type="entry name" value="Bira Bifunctional Protein, Domain 2"/>
    <property type="match status" value="1"/>
</dbReference>
<reference evidence="3 4" key="1">
    <citation type="journal article" date="2019" name="Microbiome">
        <title>Annotated bacterial chromosomes from frame-shift-corrected long-read metagenomic data.</title>
        <authorList>
            <person name="Arumugam K."/>
            <person name="Bagci C."/>
            <person name="Bessarab I."/>
            <person name="Beier S."/>
            <person name="Buchfink B."/>
            <person name="Gorska A."/>
            <person name="Qiu G."/>
            <person name="Huson D.H."/>
            <person name="Williams R.B.H."/>
        </authorList>
    </citation>
    <scope>NUCLEOTIDE SEQUENCE [LARGE SCALE GENOMIC DNA]</scope>
    <source>
        <strain evidence="3">SSA1</strain>
    </source>
</reference>
<evidence type="ECO:0000259" key="2">
    <source>
        <dbReference type="PROSITE" id="PS51733"/>
    </source>
</evidence>
<sequence length="177" mass="19134">MGQGRAVTAFVVKHLGRVEYAPTFAAMQEFTARRDATTADEIWLCEHPPVVTLGLSGNTEHRLADAGIPMVRIDRCGQIAYHGPGQVVAYLLLDLKRRPYKVRGADHRPVPGTLRLPSGGAALGPSGHPRPLRRPKPARWASPTAPARPWCAPATTPTSRRTKPASVENSALAGRRV</sequence>
<evidence type="ECO:0000313" key="4">
    <source>
        <dbReference type="Proteomes" id="UP000509684"/>
    </source>
</evidence>
<dbReference type="GO" id="GO:0009249">
    <property type="term" value="P:protein lipoylation"/>
    <property type="evidence" value="ECO:0007669"/>
    <property type="project" value="TreeGrafter"/>
</dbReference>
<dbReference type="GO" id="GO:0033819">
    <property type="term" value="F:lipoyl(octanoyl) transferase activity"/>
    <property type="evidence" value="ECO:0007669"/>
    <property type="project" value="TreeGrafter"/>
</dbReference>
<dbReference type="PROSITE" id="PS51733">
    <property type="entry name" value="BPL_LPL_CATALYTIC"/>
    <property type="match status" value="1"/>
</dbReference>
<dbReference type="Proteomes" id="UP000509684">
    <property type="component" value="Chromosome"/>
</dbReference>
<evidence type="ECO:0000313" key="3">
    <source>
        <dbReference type="EMBL" id="QLH51917.1"/>
    </source>
</evidence>
<dbReference type="EMBL" id="CP058708">
    <property type="protein sequence ID" value="QLH51917.1"/>
    <property type="molecule type" value="Genomic_DNA"/>
</dbReference>
<organism evidence="3 4">
    <name type="scientific">Candidatus Accumulibacter cognatus</name>
    <dbReference type="NCBI Taxonomy" id="2954383"/>
    <lineage>
        <taxon>Bacteria</taxon>
        <taxon>Pseudomonadati</taxon>
        <taxon>Pseudomonadota</taxon>
        <taxon>Betaproteobacteria</taxon>
        <taxon>Candidatus Accumulibacter</taxon>
    </lineage>
</organism>
<dbReference type="PANTHER" id="PTHR10993">
    <property type="entry name" value="OCTANOYLTRANSFERASE"/>
    <property type="match status" value="1"/>
</dbReference>
<dbReference type="InterPro" id="IPR045864">
    <property type="entry name" value="aa-tRNA-synth_II/BPL/LPL"/>
</dbReference>
<dbReference type="Pfam" id="PF21948">
    <property type="entry name" value="LplA-B_cat"/>
    <property type="match status" value="1"/>
</dbReference>
<evidence type="ECO:0000256" key="1">
    <source>
        <dbReference type="SAM" id="MobiDB-lite"/>
    </source>
</evidence>
<name>A0A7D5SF28_9PROT</name>
<feature type="domain" description="BPL/LPL catalytic" evidence="2">
    <location>
        <begin position="36"/>
        <end position="177"/>
    </location>
</feature>
<protein>
    <recommendedName>
        <fullName evidence="2">BPL/LPL catalytic domain-containing protein</fullName>
    </recommendedName>
</protein>
<dbReference type="AlphaFoldDB" id="A0A7D5SF28"/>
<dbReference type="KEGG" id="acog:HWD57_20590"/>
<dbReference type="PANTHER" id="PTHR10993:SF7">
    <property type="entry name" value="LIPOYLTRANSFERASE 2, MITOCHONDRIAL-RELATED"/>
    <property type="match status" value="1"/>
</dbReference>
<gene>
    <name evidence="3" type="ORF">HWD57_20590</name>
</gene>
<dbReference type="InterPro" id="IPR004143">
    <property type="entry name" value="BPL_LPL_catalytic"/>
</dbReference>
<accession>A0A7D5SF28</accession>
<dbReference type="SUPFAM" id="SSF55681">
    <property type="entry name" value="Class II aaRS and biotin synthetases"/>
    <property type="match status" value="1"/>
</dbReference>